<dbReference type="GO" id="GO:0005737">
    <property type="term" value="C:cytoplasm"/>
    <property type="evidence" value="ECO:0007669"/>
    <property type="project" value="TreeGrafter"/>
</dbReference>
<keyword evidence="10" id="KW-1185">Reference proteome</keyword>
<evidence type="ECO:0000256" key="6">
    <source>
        <dbReference type="SAM" id="Coils"/>
    </source>
</evidence>
<dbReference type="Pfam" id="PF00270">
    <property type="entry name" value="DEAD"/>
    <property type="match status" value="1"/>
</dbReference>
<dbReference type="InterPro" id="IPR014001">
    <property type="entry name" value="Helicase_ATP-bd"/>
</dbReference>
<comment type="catalytic activity">
    <reaction evidence="4">
        <text>Couples ATP hydrolysis with the unwinding of duplex DNA by translocating in the 3'-5' direction.</text>
        <dbReference type="EC" id="5.6.2.4"/>
    </reaction>
</comment>
<dbReference type="PROSITE" id="PS51192">
    <property type="entry name" value="HELICASE_ATP_BIND_1"/>
    <property type="match status" value="1"/>
</dbReference>
<evidence type="ECO:0000256" key="3">
    <source>
        <dbReference type="ARBA" id="ARBA00022840"/>
    </source>
</evidence>
<keyword evidence="9" id="KW-0378">Hydrolase</keyword>
<evidence type="ECO:0000259" key="7">
    <source>
        <dbReference type="PROSITE" id="PS51192"/>
    </source>
</evidence>
<proteinExistence type="inferred from homology"/>
<evidence type="ECO:0000313" key="9">
    <source>
        <dbReference type="EMBL" id="KAJ9129553.1"/>
    </source>
</evidence>
<dbReference type="GO" id="GO:0003676">
    <property type="term" value="F:nucleic acid binding"/>
    <property type="evidence" value="ECO:0007669"/>
    <property type="project" value="InterPro"/>
</dbReference>
<keyword evidence="6" id="KW-0175">Coiled coil</keyword>
<feature type="domain" description="Helicase ATP-binding" evidence="7">
    <location>
        <begin position="767"/>
        <end position="927"/>
    </location>
</feature>
<feature type="non-terminal residue" evidence="9">
    <location>
        <position position="1285"/>
    </location>
</feature>
<dbReference type="PANTHER" id="PTHR13710">
    <property type="entry name" value="DNA HELICASE RECQ FAMILY MEMBER"/>
    <property type="match status" value="1"/>
</dbReference>
<name>A0AA38RDX5_9PEZI</name>
<dbReference type="EC" id="5.6.2.4" evidence="5"/>
<feature type="non-terminal residue" evidence="9">
    <location>
        <position position="1"/>
    </location>
</feature>
<dbReference type="InterPro" id="IPR027417">
    <property type="entry name" value="P-loop_NTPase"/>
</dbReference>
<organism evidence="9 10">
    <name type="scientific">Pleurostoma richardsiae</name>
    <dbReference type="NCBI Taxonomy" id="41990"/>
    <lineage>
        <taxon>Eukaryota</taxon>
        <taxon>Fungi</taxon>
        <taxon>Dikarya</taxon>
        <taxon>Ascomycota</taxon>
        <taxon>Pezizomycotina</taxon>
        <taxon>Sordariomycetes</taxon>
        <taxon>Sordariomycetidae</taxon>
        <taxon>Calosphaeriales</taxon>
        <taxon>Pleurostomataceae</taxon>
        <taxon>Pleurostoma</taxon>
    </lineage>
</organism>
<keyword evidence="3" id="KW-0067">ATP-binding</keyword>
<evidence type="ECO:0000313" key="10">
    <source>
        <dbReference type="Proteomes" id="UP001174694"/>
    </source>
</evidence>
<dbReference type="Gene3D" id="3.40.50.300">
    <property type="entry name" value="P-loop containing nucleotide triphosphate hydrolases"/>
    <property type="match status" value="2"/>
</dbReference>
<dbReference type="PROSITE" id="PS51194">
    <property type="entry name" value="HELICASE_CTER"/>
    <property type="match status" value="1"/>
</dbReference>
<gene>
    <name evidence="9" type="ORF">NKR23_g12514</name>
</gene>
<evidence type="ECO:0000256" key="2">
    <source>
        <dbReference type="ARBA" id="ARBA00022741"/>
    </source>
</evidence>
<dbReference type="GO" id="GO:0009378">
    <property type="term" value="F:four-way junction helicase activity"/>
    <property type="evidence" value="ECO:0007669"/>
    <property type="project" value="TreeGrafter"/>
</dbReference>
<protein>
    <recommendedName>
        <fullName evidence="5">DNA 3'-5' helicase</fullName>
        <ecNumber evidence="5">5.6.2.4</ecNumber>
    </recommendedName>
</protein>
<dbReference type="SUPFAM" id="SSF52540">
    <property type="entry name" value="P-loop containing nucleoside triphosphate hydrolases"/>
    <property type="match status" value="1"/>
</dbReference>
<keyword evidence="9" id="KW-0347">Helicase</keyword>
<dbReference type="GO" id="GO:0043138">
    <property type="term" value="F:3'-5' DNA helicase activity"/>
    <property type="evidence" value="ECO:0007669"/>
    <property type="project" value="UniProtKB-EC"/>
</dbReference>
<dbReference type="Proteomes" id="UP001174694">
    <property type="component" value="Unassembled WGS sequence"/>
</dbReference>
<dbReference type="SMART" id="SM00487">
    <property type="entry name" value="DEXDc"/>
    <property type="match status" value="1"/>
</dbReference>
<sequence>ASRLFEVERGAPTAAPAVPDVDEQRVLSLSRRQYALLGSRTRAVVEVPDEKREPNLWLQRTGWVLHLQGKDRTRLLACRRLAAEEDAEPGSGTDELLRLIWDSFERIVRAAQKTATMLVVGPAVLFEINRKTTDQKAHMVFKGAMQETSLANYSQVWKKILAYIVRTSEDWDVDDRPPYKFTIRQERSYDELLGWLEEHKADLSSTSYDVLDRLTLEFIVSLLDHQLKESPYDSALLSGLAVLGLKDAQDWLSPGETTTYFSAIIKIARMLVVRQTFLEREEQIKELELTLSPEEARETAPGVFELVRPKVARFLTTISATTMPTPMDWIFETRSYGMKIHSTTIIQGKIQWTGDQVTFERTSFTVVQLDDMVRIGCEELSRTMAALLFLSDEEQPPAISWDMLRDDLSNTATGYSFLGDDRNTWPADGSDWLVRRILADEGRRRLWIQDGDQPFRTNAVRRYQKEVHAFLEKLLFMVHITAGQPARSSELLTVRFQNTSHGSLRNIFIQRGMVCLVTWYHKNMEARDAYKIIHRYLPREVGEALVRYLWLVLPFAQQIQSLASGGTEPSPFLWCKNVVREGGEDDGEPFTLFSPDCMTRVVRQTSERLMGTPLNIRSWRQIAAAISRRYLSRDVNSTWPDQDPYEEESDDEEDFSRNLIEDLQSGHTTRTSGRVYGREIEEGTSIPLVRQELYRKASICWHRLLGLGRGGSTGDRKRPYDSFDEELELARARRLHRLRRADLAGRLRQMLNNEDASFRGIQLAVVRAVVRGETPVLQIIGTGAGKSLSFMLPAYCSPDGVTIVVVPMVALRTDLLWRCRTSQIDAEIWRSDRPVRAASVVLITPESVATKGFRNFVNGLTVRQQLDRIVVDECHLVLDGSSDYRPGLLKLGETVAEIGVQLICMTATMSPYELQGFYTLMQLPRNRVKVYRTATTRTNLRYVVREVEQARDELAATQEEVRRLEVTYGTTRLIVYCRRIDQVEQLGNILGCPIYHARIGRTEEKDEIVRDWRDKGGTIVATNALGVGLDIADIRGVVHMGAPDVLRDYVQESGRAGRDGQQSEAVLITQQCRTVTAQDYMGHCTTAGVRTDVFVGFRGCRRVIIDQVMDGRGDRSQCEDGETCCDWCQRQEAAARSYETALEEEEMMEHFTQVKRQEQGSRTAVRQRRRESNEQAAELIGFLERWSETCLLCAYGGVEAAHGPDECSWDWTEVEVEVERFRTAMWKKQRFAAYSGCFNCGLPREVCESWSRNSAGQLIRTKQECQYSGVVERVVGFTTAMKKET</sequence>
<evidence type="ECO:0000256" key="5">
    <source>
        <dbReference type="ARBA" id="ARBA00034808"/>
    </source>
</evidence>
<feature type="domain" description="Helicase C-terminal" evidence="8">
    <location>
        <begin position="949"/>
        <end position="1112"/>
    </location>
</feature>
<dbReference type="InterPro" id="IPR001650">
    <property type="entry name" value="Helicase_C-like"/>
</dbReference>
<dbReference type="EMBL" id="JANBVO010000170">
    <property type="protein sequence ID" value="KAJ9129553.1"/>
    <property type="molecule type" value="Genomic_DNA"/>
</dbReference>
<evidence type="ECO:0000259" key="8">
    <source>
        <dbReference type="PROSITE" id="PS51194"/>
    </source>
</evidence>
<dbReference type="Pfam" id="PF00271">
    <property type="entry name" value="Helicase_C"/>
    <property type="match status" value="1"/>
</dbReference>
<evidence type="ECO:0000256" key="4">
    <source>
        <dbReference type="ARBA" id="ARBA00034617"/>
    </source>
</evidence>
<dbReference type="GO" id="GO:0000724">
    <property type="term" value="P:double-strand break repair via homologous recombination"/>
    <property type="evidence" value="ECO:0007669"/>
    <property type="project" value="TreeGrafter"/>
</dbReference>
<evidence type="ECO:0000256" key="1">
    <source>
        <dbReference type="ARBA" id="ARBA00005446"/>
    </source>
</evidence>
<feature type="coiled-coil region" evidence="6">
    <location>
        <begin position="940"/>
        <end position="967"/>
    </location>
</feature>
<dbReference type="PANTHER" id="PTHR13710:SF154">
    <property type="entry name" value="RECQ HELICASE, PUTATIVE (AFU_ORTHOLOGUE AFUA_6G14720)-RELATED"/>
    <property type="match status" value="1"/>
</dbReference>
<comment type="similarity">
    <text evidence="1">Belongs to the helicase family. RecQ subfamily.</text>
</comment>
<dbReference type="InterPro" id="IPR011545">
    <property type="entry name" value="DEAD/DEAH_box_helicase_dom"/>
</dbReference>
<dbReference type="GO" id="GO:0005524">
    <property type="term" value="F:ATP binding"/>
    <property type="evidence" value="ECO:0007669"/>
    <property type="project" value="UniProtKB-KW"/>
</dbReference>
<comment type="caution">
    <text evidence="9">The sequence shown here is derived from an EMBL/GenBank/DDBJ whole genome shotgun (WGS) entry which is preliminary data.</text>
</comment>
<keyword evidence="2" id="KW-0547">Nucleotide-binding</keyword>
<dbReference type="SMART" id="SM00490">
    <property type="entry name" value="HELICc"/>
    <property type="match status" value="1"/>
</dbReference>
<reference evidence="9" key="1">
    <citation type="submission" date="2022-07" db="EMBL/GenBank/DDBJ databases">
        <title>Fungi with potential for degradation of polypropylene.</title>
        <authorList>
            <person name="Gostincar C."/>
        </authorList>
    </citation>
    <scope>NUCLEOTIDE SEQUENCE</scope>
    <source>
        <strain evidence="9">EXF-13308</strain>
    </source>
</reference>
<dbReference type="GO" id="GO:0005694">
    <property type="term" value="C:chromosome"/>
    <property type="evidence" value="ECO:0007669"/>
    <property type="project" value="TreeGrafter"/>
</dbReference>
<accession>A0AA38RDX5</accession>